<evidence type="ECO:0000256" key="1">
    <source>
        <dbReference type="ARBA" id="ARBA00023015"/>
    </source>
</evidence>
<protein>
    <submittedName>
        <fullName evidence="4">Uncharacterized protein</fullName>
    </submittedName>
</protein>
<organism evidence="4 5">
    <name type="scientific">Neoasaia chiangmaiensis</name>
    <dbReference type="NCBI Taxonomy" id="320497"/>
    <lineage>
        <taxon>Bacteria</taxon>
        <taxon>Pseudomonadati</taxon>
        <taxon>Pseudomonadota</taxon>
        <taxon>Alphaproteobacteria</taxon>
        <taxon>Acetobacterales</taxon>
        <taxon>Acetobacteraceae</taxon>
        <taxon>Neoasaia</taxon>
    </lineage>
</organism>
<dbReference type="GO" id="GO:0005829">
    <property type="term" value="C:cytosol"/>
    <property type="evidence" value="ECO:0007669"/>
    <property type="project" value="TreeGrafter"/>
</dbReference>
<dbReference type="SMART" id="SM00419">
    <property type="entry name" value="HTH_CRP"/>
    <property type="match status" value="1"/>
</dbReference>
<dbReference type="PRINTS" id="PR00034">
    <property type="entry name" value="HTHCRP"/>
</dbReference>
<dbReference type="AlphaFoldDB" id="A0A1U9KPC6"/>
<dbReference type="CDD" id="cd00038">
    <property type="entry name" value="CAP_ED"/>
    <property type="match status" value="1"/>
</dbReference>
<dbReference type="SMART" id="SM00100">
    <property type="entry name" value="cNMP"/>
    <property type="match status" value="1"/>
</dbReference>
<dbReference type="Pfam" id="PF13545">
    <property type="entry name" value="HTH_Crp_2"/>
    <property type="match status" value="1"/>
</dbReference>
<keyword evidence="3" id="KW-0804">Transcription</keyword>
<evidence type="ECO:0000256" key="3">
    <source>
        <dbReference type="ARBA" id="ARBA00023163"/>
    </source>
</evidence>
<dbReference type="Proteomes" id="UP000188604">
    <property type="component" value="Chromosome"/>
</dbReference>
<reference evidence="4 5" key="1">
    <citation type="submission" date="2016-03" db="EMBL/GenBank/DDBJ databases">
        <title>Acetic acid bacteria sequencing.</title>
        <authorList>
            <person name="Brandt J."/>
            <person name="Jakob F."/>
            <person name="Vogel R.F."/>
        </authorList>
    </citation>
    <scope>NUCLEOTIDE SEQUENCE [LARGE SCALE GENOMIC DNA]</scope>
    <source>
        <strain evidence="4 5">NBRC 101099</strain>
    </source>
</reference>
<keyword evidence="5" id="KW-1185">Reference proteome</keyword>
<dbReference type="InterPro" id="IPR036388">
    <property type="entry name" value="WH-like_DNA-bd_sf"/>
</dbReference>
<dbReference type="InterPro" id="IPR014710">
    <property type="entry name" value="RmlC-like_jellyroll"/>
</dbReference>
<dbReference type="InterPro" id="IPR036390">
    <property type="entry name" value="WH_DNA-bd_sf"/>
</dbReference>
<dbReference type="InterPro" id="IPR000595">
    <property type="entry name" value="cNMP-bd_dom"/>
</dbReference>
<dbReference type="SUPFAM" id="SSF51206">
    <property type="entry name" value="cAMP-binding domain-like"/>
    <property type="match status" value="1"/>
</dbReference>
<dbReference type="InterPro" id="IPR050397">
    <property type="entry name" value="Env_Response_Regulators"/>
</dbReference>
<dbReference type="Gene3D" id="2.60.120.10">
    <property type="entry name" value="Jelly Rolls"/>
    <property type="match status" value="1"/>
</dbReference>
<dbReference type="Pfam" id="PF00027">
    <property type="entry name" value="cNMP_binding"/>
    <property type="match status" value="1"/>
</dbReference>
<dbReference type="STRING" id="320497.A0U93_06710"/>
<dbReference type="Gene3D" id="1.10.10.10">
    <property type="entry name" value="Winged helix-like DNA-binding domain superfamily/Winged helix DNA-binding domain"/>
    <property type="match status" value="1"/>
</dbReference>
<dbReference type="GO" id="GO:0003700">
    <property type="term" value="F:DNA-binding transcription factor activity"/>
    <property type="evidence" value="ECO:0007669"/>
    <property type="project" value="InterPro"/>
</dbReference>
<dbReference type="OrthoDB" id="7584044at2"/>
<dbReference type="GO" id="GO:0003677">
    <property type="term" value="F:DNA binding"/>
    <property type="evidence" value="ECO:0007669"/>
    <property type="project" value="UniProtKB-KW"/>
</dbReference>
<evidence type="ECO:0000313" key="5">
    <source>
        <dbReference type="Proteomes" id="UP000188604"/>
    </source>
</evidence>
<dbReference type="InterPro" id="IPR012318">
    <property type="entry name" value="HTH_CRP"/>
</dbReference>
<keyword evidence="1" id="KW-0805">Transcription regulation</keyword>
<dbReference type="KEGG" id="nch:A0U93_06710"/>
<dbReference type="InterPro" id="IPR018490">
    <property type="entry name" value="cNMP-bd_dom_sf"/>
</dbReference>
<dbReference type="InterPro" id="IPR018335">
    <property type="entry name" value="Tscrpt_reg_HTH_Crp-type_CS"/>
</dbReference>
<keyword evidence="2" id="KW-0238">DNA-binding</keyword>
<dbReference type="PANTHER" id="PTHR24567:SF74">
    <property type="entry name" value="HTH-TYPE TRANSCRIPTIONAL REGULATOR ARCR"/>
    <property type="match status" value="1"/>
</dbReference>
<dbReference type="PROSITE" id="PS00042">
    <property type="entry name" value="HTH_CRP_1"/>
    <property type="match status" value="1"/>
</dbReference>
<name>A0A1U9KPC6_9PROT</name>
<dbReference type="RefSeq" id="WP_077806663.1">
    <property type="nucleotide sequence ID" value="NZ_BJXS01000002.1"/>
</dbReference>
<dbReference type="EMBL" id="CP014691">
    <property type="protein sequence ID" value="AQS87671.1"/>
    <property type="molecule type" value="Genomic_DNA"/>
</dbReference>
<dbReference type="SUPFAM" id="SSF46785">
    <property type="entry name" value="Winged helix' DNA-binding domain"/>
    <property type="match status" value="1"/>
</dbReference>
<dbReference type="PANTHER" id="PTHR24567">
    <property type="entry name" value="CRP FAMILY TRANSCRIPTIONAL REGULATORY PROTEIN"/>
    <property type="match status" value="1"/>
</dbReference>
<gene>
    <name evidence="4" type="ORF">A0U93_06710</name>
</gene>
<dbReference type="PROSITE" id="PS51063">
    <property type="entry name" value="HTH_CRP_2"/>
    <property type="match status" value="1"/>
</dbReference>
<accession>A0A1U9KPC6</accession>
<evidence type="ECO:0000313" key="4">
    <source>
        <dbReference type="EMBL" id="AQS87671.1"/>
    </source>
</evidence>
<sequence length="250" mass="27787">MGESQATLASTIRPDEFNVRVVDSWLSALPHDGEKLLLSDDDRQALSRIAVPVSLPAADMPIYHERDAAQDVFLLMSGLVRTARTLASGRRQIIAFHWPGDVFGLSEHGAYVSDAETVAPTRLARLPMRYLDGAFLQHPALQGLFLVKTLNDLRETQHELVTKSQSDLPTRLAFFLLQCVEHPECYDAATQVVSLPIARADLADYLAAAPESVSRAFAQLEQRRLIRRISPQKIALDMTRIAPFCTLADR</sequence>
<proteinExistence type="predicted"/>
<evidence type="ECO:0000256" key="2">
    <source>
        <dbReference type="ARBA" id="ARBA00023125"/>
    </source>
</evidence>